<reference evidence="2" key="1">
    <citation type="journal article" date="2021" name="Mol. Ecol. Resour.">
        <title>Apolygus lucorum genome provides insights into omnivorousness and mesophyll feeding.</title>
        <authorList>
            <person name="Liu Y."/>
            <person name="Liu H."/>
            <person name="Wang H."/>
            <person name="Huang T."/>
            <person name="Liu B."/>
            <person name="Yang B."/>
            <person name="Yin L."/>
            <person name="Li B."/>
            <person name="Zhang Y."/>
            <person name="Zhang S."/>
            <person name="Jiang F."/>
            <person name="Zhang X."/>
            <person name="Ren Y."/>
            <person name="Wang B."/>
            <person name="Wang S."/>
            <person name="Lu Y."/>
            <person name="Wu K."/>
            <person name="Fan W."/>
            <person name="Wang G."/>
        </authorList>
    </citation>
    <scope>NUCLEOTIDE SEQUENCE</scope>
    <source>
        <strain evidence="2">12Hb</strain>
    </source>
</reference>
<sequence length="174" mass="20037">MQTGRTDYPPYILRSNFLEFSITRIPSGYNILVRLFIASFGRGILSWPPFDTFDDLQGAFFTTYFPPIKMQTELLSSPNYYNTWSGPNTCEPNIPNDPRYWSRADVATWLNHMATVHHLPAVPNDRFIMNGKALCLMTVSMFLDRVPLGGKLLYKDFQLRLAKAMYLSDMSRSC</sequence>
<dbReference type="GO" id="GO:0043565">
    <property type="term" value="F:sequence-specific DNA binding"/>
    <property type="evidence" value="ECO:0007669"/>
    <property type="project" value="InterPro"/>
</dbReference>
<dbReference type="PROSITE" id="PS51433">
    <property type="entry name" value="PNT"/>
    <property type="match status" value="1"/>
</dbReference>
<organism evidence="2 3">
    <name type="scientific">Apolygus lucorum</name>
    <name type="common">Small green plant bug</name>
    <name type="synonym">Lygocoris lucorum</name>
    <dbReference type="NCBI Taxonomy" id="248454"/>
    <lineage>
        <taxon>Eukaryota</taxon>
        <taxon>Metazoa</taxon>
        <taxon>Ecdysozoa</taxon>
        <taxon>Arthropoda</taxon>
        <taxon>Hexapoda</taxon>
        <taxon>Insecta</taxon>
        <taxon>Pterygota</taxon>
        <taxon>Neoptera</taxon>
        <taxon>Paraneoptera</taxon>
        <taxon>Hemiptera</taxon>
        <taxon>Heteroptera</taxon>
        <taxon>Panheteroptera</taxon>
        <taxon>Cimicomorpha</taxon>
        <taxon>Miridae</taxon>
        <taxon>Mirini</taxon>
        <taxon>Apolygus</taxon>
    </lineage>
</organism>
<dbReference type="Pfam" id="PF02198">
    <property type="entry name" value="SAM_PNT"/>
    <property type="match status" value="1"/>
</dbReference>
<dbReference type="InterPro" id="IPR013761">
    <property type="entry name" value="SAM/pointed_sf"/>
</dbReference>
<protein>
    <recommendedName>
        <fullName evidence="1">PNT domain-containing protein</fullName>
    </recommendedName>
</protein>
<dbReference type="CDD" id="cd08536">
    <property type="entry name" value="SAM_PNT-Mae"/>
    <property type="match status" value="1"/>
</dbReference>
<dbReference type="OrthoDB" id="10042983at2759"/>
<dbReference type="EMBL" id="WIXP02000014">
    <property type="protein sequence ID" value="KAF6200242.1"/>
    <property type="molecule type" value="Genomic_DNA"/>
</dbReference>
<accession>A0A8S9WU34</accession>
<proteinExistence type="predicted"/>
<evidence type="ECO:0000313" key="3">
    <source>
        <dbReference type="Proteomes" id="UP000466442"/>
    </source>
</evidence>
<dbReference type="Gene3D" id="1.10.150.50">
    <property type="entry name" value="Transcription Factor, Ets-1"/>
    <property type="match status" value="1"/>
</dbReference>
<name>A0A8S9WU34_APOLU</name>
<dbReference type="AlphaFoldDB" id="A0A8S9WU34"/>
<dbReference type="InterPro" id="IPR003118">
    <property type="entry name" value="Pointed_dom"/>
</dbReference>
<evidence type="ECO:0000313" key="2">
    <source>
        <dbReference type="EMBL" id="KAF6200242.1"/>
    </source>
</evidence>
<comment type="caution">
    <text evidence="2">The sequence shown here is derived from an EMBL/GenBank/DDBJ whole genome shotgun (WGS) entry which is preliminary data.</text>
</comment>
<dbReference type="Proteomes" id="UP000466442">
    <property type="component" value="Unassembled WGS sequence"/>
</dbReference>
<keyword evidence="3" id="KW-1185">Reference proteome</keyword>
<gene>
    <name evidence="2" type="ORF">GE061_006545</name>
</gene>
<dbReference type="SUPFAM" id="SSF47769">
    <property type="entry name" value="SAM/Pointed domain"/>
    <property type="match status" value="1"/>
</dbReference>
<evidence type="ECO:0000259" key="1">
    <source>
        <dbReference type="PROSITE" id="PS51433"/>
    </source>
</evidence>
<dbReference type="FunFam" id="1.10.150.50:FF:000061">
    <property type="entry name" value="Ets DNA-binding protein pokkuri"/>
    <property type="match status" value="1"/>
</dbReference>
<dbReference type="SMART" id="SM00251">
    <property type="entry name" value="SAM_PNT"/>
    <property type="match status" value="1"/>
</dbReference>
<feature type="domain" description="PNT" evidence="1">
    <location>
        <begin position="80"/>
        <end position="164"/>
    </location>
</feature>